<evidence type="ECO:0000313" key="2">
    <source>
        <dbReference type="Proteomes" id="UP000316649"/>
    </source>
</evidence>
<keyword evidence="2" id="KW-1185">Reference proteome</keyword>
<dbReference type="Proteomes" id="UP000316649">
    <property type="component" value="Unassembled WGS sequence"/>
</dbReference>
<dbReference type="AlphaFoldDB" id="A0A557S0B7"/>
<reference evidence="1 2" key="1">
    <citation type="submission" date="2019-07" db="EMBL/GenBank/DDBJ databases">
        <title>The pathways for chlorine oxyanion respiration interact through the shared metabolite chlorate.</title>
        <authorList>
            <person name="Barnum T.P."/>
            <person name="Cheng Y."/>
            <person name="Hill K.A."/>
            <person name="Lucas L.N."/>
            <person name="Carlson H.K."/>
            <person name="Coates J.D."/>
        </authorList>
    </citation>
    <scope>NUCLEOTIDE SEQUENCE [LARGE SCALE GENOMIC DNA]</scope>
    <source>
        <strain evidence="1 2">BK-1</strain>
    </source>
</reference>
<accession>A0A557S0B7</accession>
<sequence>MTYSDEYINFYGDLYLANWALLQARGVLFITFLSAPTDILEAAAFNWPLSDKQTLDYERLLPVQEELMERIFNDEADREDEVLASQLEEVTASGPHPVKRNAGRLYEPMEHNAFPAKRGRRCSFRKYQEVCG</sequence>
<protein>
    <submittedName>
        <fullName evidence="1">Uncharacterized protein</fullName>
    </submittedName>
</protein>
<comment type="caution">
    <text evidence="1">The sequence shown here is derived from an EMBL/GenBank/DDBJ whole genome shotgun (WGS) entry which is preliminary data.</text>
</comment>
<proteinExistence type="predicted"/>
<evidence type="ECO:0000313" key="1">
    <source>
        <dbReference type="EMBL" id="TVO70872.1"/>
    </source>
</evidence>
<dbReference type="EMBL" id="VMNH01000023">
    <property type="protein sequence ID" value="TVO70872.1"/>
    <property type="molecule type" value="Genomic_DNA"/>
</dbReference>
<gene>
    <name evidence="1" type="ORF">FHP88_15570</name>
</gene>
<name>A0A557S0B7_9GAMM</name>
<dbReference type="RefSeq" id="WP_144360009.1">
    <property type="nucleotide sequence ID" value="NZ_VMNH01000023.1"/>
</dbReference>
<organism evidence="1 2">
    <name type="scientific">Sedimenticola selenatireducens</name>
    <dbReference type="NCBI Taxonomy" id="191960"/>
    <lineage>
        <taxon>Bacteria</taxon>
        <taxon>Pseudomonadati</taxon>
        <taxon>Pseudomonadota</taxon>
        <taxon>Gammaproteobacteria</taxon>
        <taxon>Chromatiales</taxon>
        <taxon>Sedimenticolaceae</taxon>
        <taxon>Sedimenticola</taxon>
    </lineage>
</organism>